<protein>
    <submittedName>
        <fullName evidence="2">Methylmalonyl-CoA epimerase</fullName>
    </submittedName>
</protein>
<proteinExistence type="predicted"/>
<gene>
    <name evidence="2" type="ORF">MPLG2_2316</name>
</gene>
<feature type="domain" description="VOC" evidence="1">
    <location>
        <begin position="2"/>
        <end position="119"/>
    </location>
</feature>
<accession>A0A2N9JHW2</accession>
<evidence type="ECO:0000259" key="1">
    <source>
        <dbReference type="PROSITE" id="PS51819"/>
    </source>
</evidence>
<dbReference type="KEGG" id="mgg:MPLG2_2316"/>
<dbReference type="OrthoDB" id="9804944at2"/>
<organism evidence="2 3">
    <name type="scientific">Micropruina glycogenica</name>
    <dbReference type="NCBI Taxonomy" id="75385"/>
    <lineage>
        <taxon>Bacteria</taxon>
        <taxon>Bacillati</taxon>
        <taxon>Actinomycetota</taxon>
        <taxon>Actinomycetes</taxon>
        <taxon>Propionibacteriales</taxon>
        <taxon>Nocardioidaceae</taxon>
        <taxon>Micropruina</taxon>
    </lineage>
</organism>
<sequence>MALVQVAQYAADLDRAAAWYTTLLGRGPTARFDPPGLLFFDLDGTRLLLDGNAPSALLYLRVDDVEAEIARLEAAGVEVVTAPHAIFGHEDDTLGPAGTDEWQAFVRDSEGNTVALIEWRAA</sequence>
<evidence type="ECO:0000313" key="2">
    <source>
        <dbReference type="EMBL" id="SPD87346.1"/>
    </source>
</evidence>
<dbReference type="AlphaFoldDB" id="A0A2N9JHW2"/>
<dbReference type="InterPro" id="IPR004360">
    <property type="entry name" value="Glyas_Fos-R_dOase_dom"/>
</dbReference>
<reference evidence="2 3" key="1">
    <citation type="submission" date="2018-02" db="EMBL/GenBank/DDBJ databases">
        <authorList>
            <person name="Cohen D.B."/>
            <person name="Kent A.D."/>
        </authorList>
    </citation>
    <scope>NUCLEOTIDE SEQUENCE [LARGE SCALE GENOMIC DNA]</scope>
    <source>
        <strain evidence="2">1</strain>
    </source>
</reference>
<dbReference type="Proteomes" id="UP000238164">
    <property type="component" value="Chromosome 1"/>
</dbReference>
<dbReference type="InterPro" id="IPR037523">
    <property type="entry name" value="VOC_core"/>
</dbReference>
<dbReference type="EMBL" id="LT985188">
    <property type="protein sequence ID" value="SPD87346.1"/>
    <property type="molecule type" value="Genomic_DNA"/>
</dbReference>
<dbReference type="InterPro" id="IPR029068">
    <property type="entry name" value="Glyas_Bleomycin-R_OHBP_Dase"/>
</dbReference>
<dbReference type="Pfam" id="PF00903">
    <property type="entry name" value="Glyoxalase"/>
    <property type="match status" value="1"/>
</dbReference>
<dbReference type="RefSeq" id="WP_105187615.1">
    <property type="nucleotide sequence ID" value="NZ_BAAAGO010000004.1"/>
</dbReference>
<name>A0A2N9JHW2_9ACTN</name>
<keyword evidence="3" id="KW-1185">Reference proteome</keyword>
<evidence type="ECO:0000313" key="3">
    <source>
        <dbReference type="Proteomes" id="UP000238164"/>
    </source>
</evidence>
<dbReference type="SUPFAM" id="SSF54593">
    <property type="entry name" value="Glyoxalase/Bleomycin resistance protein/Dihydroxybiphenyl dioxygenase"/>
    <property type="match status" value="1"/>
</dbReference>
<dbReference type="PROSITE" id="PS51819">
    <property type="entry name" value="VOC"/>
    <property type="match status" value="1"/>
</dbReference>
<dbReference type="Gene3D" id="3.10.180.10">
    <property type="entry name" value="2,3-Dihydroxybiphenyl 1,2-Dioxygenase, domain 1"/>
    <property type="match status" value="1"/>
</dbReference>